<name>A0A4Y3KBP6_CELUD</name>
<dbReference type="NCBIfam" id="TIGR00093">
    <property type="entry name" value="pseudouridine synthase"/>
    <property type="match status" value="1"/>
</dbReference>
<dbReference type="InterPro" id="IPR018496">
    <property type="entry name" value="PsdUridine_synth_RsuA/RluB_CS"/>
</dbReference>
<dbReference type="AlphaFoldDB" id="A0A4Y3KBP6"/>
<dbReference type="GO" id="GO:0005829">
    <property type="term" value="C:cytosol"/>
    <property type="evidence" value="ECO:0007669"/>
    <property type="project" value="UniProtKB-ARBA"/>
</dbReference>
<feature type="region of interest" description="Disordered" evidence="7">
    <location>
        <begin position="1"/>
        <end position="67"/>
    </location>
</feature>
<dbReference type="InterPro" id="IPR036986">
    <property type="entry name" value="S4_RNA-bd_sf"/>
</dbReference>
<evidence type="ECO:0000256" key="4">
    <source>
        <dbReference type="ARBA" id="ARBA00023235"/>
    </source>
</evidence>
<dbReference type="InterPro" id="IPR020094">
    <property type="entry name" value="TruA/RsuA/RluB/E/F_N"/>
</dbReference>
<dbReference type="PROSITE" id="PS50889">
    <property type="entry name" value="S4"/>
    <property type="match status" value="1"/>
</dbReference>
<dbReference type="GO" id="GO:0003723">
    <property type="term" value="F:RNA binding"/>
    <property type="evidence" value="ECO:0007669"/>
    <property type="project" value="UniProtKB-KW"/>
</dbReference>
<comment type="caution">
    <text evidence="9">The sequence shown here is derived from an EMBL/GenBank/DDBJ whole genome shotgun (WGS) entry which is preliminary data.</text>
</comment>
<comment type="similarity">
    <text evidence="2 6">Belongs to the pseudouridine synthase RsuA family.</text>
</comment>
<keyword evidence="3 5" id="KW-0694">RNA-binding</keyword>
<proteinExistence type="inferred from homology"/>
<keyword evidence="10" id="KW-1185">Reference proteome</keyword>
<comment type="catalytic activity">
    <reaction evidence="1">
        <text>a uridine in RNA = a pseudouridine in RNA</text>
        <dbReference type="Rhea" id="RHEA:48348"/>
        <dbReference type="Rhea" id="RHEA-COMP:12068"/>
        <dbReference type="Rhea" id="RHEA-COMP:12069"/>
        <dbReference type="ChEBI" id="CHEBI:65314"/>
        <dbReference type="ChEBI" id="CHEBI:65315"/>
    </reaction>
</comment>
<dbReference type="CDD" id="cd00165">
    <property type="entry name" value="S4"/>
    <property type="match status" value="1"/>
</dbReference>
<dbReference type="SMART" id="SM00363">
    <property type="entry name" value="S4"/>
    <property type="match status" value="1"/>
</dbReference>
<feature type="domain" description="RNA-binding S4" evidence="8">
    <location>
        <begin position="73"/>
        <end position="130"/>
    </location>
</feature>
<organism evidence="9 10">
    <name type="scientific">Cellulomonas uda</name>
    <dbReference type="NCBI Taxonomy" id="1714"/>
    <lineage>
        <taxon>Bacteria</taxon>
        <taxon>Bacillati</taxon>
        <taxon>Actinomycetota</taxon>
        <taxon>Actinomycetes</taxon>
        <taxon>Micrococcales</taxon>
        <taxon>Cellulomonadaceae</taxon>
        <taxon>Cellulomonas</taxon>
    </lineage>
</organism>
<dbReference type="InterPro" id="IPR020103">
    <property type="entry name" value="PsdUridine_synth_cat_dom_sf"/>
</dbReference>
<dbReference type="FunFam" id="3.10.290.10:FF:000003">
    <property type="entry name" value="Pseudouridine synthase"/>
    <property type="match status" value="1"/>
</dbReference>
<dbReference type="FunFam" id="3.30.70.1560:FF:000001">
    <property type="entry name" value="Pseudouridine synthase"/>
    <property type="match status" value="1"/>
</dbReference>
<dbReference type="SUPFAM" id="SSF55120">
    <property type="entry name" value="Pseudouridine synthase"/>
    <property type="match status" value="1"/>
</dbReference>
<feature type="compositionally biased region" description="Gly residues" evidence="7">
    <location>
        <begin position="13"/>
        <end position="25"/>
    </location>
</feature>
<sequence>MTPQPRRSDGGRPGRPGASRGGAPSGGKKPHRGQAAGGASRGKSAASRPNRPQTARRAAPAPVTIDVHDPEGVRLQKLLAAAGLGSRRACETLITSGRVEVDGQVVMELGVRVDPKSAVVLVDGLRVQLDTSHVTIALNKPKGVVSTMHDEQGRPSVAQFVRDRSERLFHVGRLDADTEGLLLLTSDGELANHLSHPSHGVAKTYLAEVQGRVTPGTATRLQRGVELDDGPAKADKVTIVQALPHLSLVEIVIHEGRNRIVRRMLEEVGHPVTKLVRTRIGPIRLGDLKQGRTRVLSQVELGSLMSQAGM</sequence>
<accession>A0A4Y3KBP6</accession>
<dbReference type="EC" id="5.4.99.-" evidence="6"/>
<evidence type="ECO:0000313" key="10">
    <source>
        <dbReference type="Proteomes" id="UP000315842"/>
    </source>
</evidence>
<feature type="compositionally biased region" description="Basic and acidic residues" evidence="7">
    <location>
        <begin position="1"/>
        <end position="12"/>
    </location>
</feature>
<dbReference type="InterPro" id="IPR006145">
    <property type="entry name" value="PsdUridine_synth_RsuA/RluA"/>
</dbReference>
<feature type="compositionally biased region" description="Low complexity" evidence="7">
    <location>
        <begin position="41"/>
        <end position="62"/>
    </location>
</feature>
<dbReference type="GO" id="GO:0120159">
    <property type="term" value="F:rRNA pseudouridine synthase activity"/>
    <property type="evidence" value="ECO:0007669"/>
    <property type="project" value="UniProtKB-ARBA"/>
</dbReference>
<evidence type="ECO:0000256" key="3">
    <source>
        <dbReference type="ARBA" id="ARBA00022884"/>
    </source>
</evidence>
<dbReference type="Proteomes" id="UP000315842">
    <property type="component" value="Unassembled WGS sequence"/>
</dbReference>
<dbReference type="PANTHER" id="PTHR47683">
    <property type="entry name" value="PSEUDOURIDINE SYNTHASE FAMILY PROTEIN-RELATED"/>
    <property type="match status" value="1"/>
</dbReference>
<reference evidence="9 10" key="1">
    <citation type="submission" date="2019-06" db="EMBL/GenBank/DDBJ databases">
        <title>Whole genome shotgun sequence of Cellulomonas uda NBRC 3747.</title>
        <authorList>
            <person name="Hosoyama A."/>
            <person name="Uohara A."/>
            <person name="Ohji S."/>
            <person name="Ichikawa N."/>
        </authorList>
    </citation>
    <scope>NUCLEOTIDE SEQUENCE [LARGE SCALE GENOMIC DNA]</scope>
    <source>
        <strain evidence="9 10">NBRC 3747</strain>
    </source>
</reference>
<evidence type="ECO:0000256" key="7">
    <source>
        <dbReference type="SAM" id="MobiDB-lite"/>
    </source>
</evidence>
<dbReference type="InterPro" id="IPR000748">
    <property type="entry name" value="PsdUridine_synth_RsuA/RluB/E/F"/>
</dbReference>
<dbReference type="Pfam" id="PF01479">
    <property type="entry name" value="S4"/>
    <property type="match status" value="1"/>
</dbReference>
<dbReference type="EMBL" id="BJLP01000040">
    <property type="protein sequence ID" value="GEA81879.1"/>
    <property type="molecule type" value="Genomic_DNA"/>
</dbReference>
<dbReference type="InterPro" id="IPR002942">
    <property type="entry name" value="S4_RNA-bd"/>
</dbReference>
<evidence type="ECO:0000259" key="8">
    <source>
        <dbReference type="SMART" id="SM00363"/>
    </source>
</evidence>
<gene>
    <name evidence="9" type="ORF">CUD01_23230</name>
</gene>
<dbReference type="PANTHER" id="PTHR47683:SF2">
    <property type="entry name" value="RNA-BINDING S4 DOMAIN-CONTAINING PROTEIN"/>
    <property type="match status" value="1"/>
</dbReference>
<dbReference type="CDD" id="cd02870">
    <property type="entry name" value="PseudoU_synth_RsuA_like"/>
    <property type="match status" value="1"/>
</dbReference>
<evidence type="ECO:0000256" key="1">
    <source>
        <dbReference type="ARBA" id="ARBA00000073"/>
    </source>
</evidence>
<dbReference type="PROSITE" id="PS01149">
    <property type="entry name" value="PSI_RSU"/>
    <property type="match status" value="1"/>
</dbReference>
<dbReference type="SUPFAM" id="SSF55174">
    <property type="entry name" value="Alpha-L RNA-binding motif"/>
    <property type="match status" value="1"/>
</dbReference>
<dbReference type="InterPro" id="IPR042092">
    <property type="entry name" value="PsdUridine_s_RsuA/RluB/E/F_cat"/>
</dbReference>
<evidence type="ECO:0000256" key="2">
    <source>
        <dbReference type="ARBA" id="ARBA00008348"/>
    </source>
</evidence>
<dbReference type="Gene3D" id="3.30.70.1560">
    <property type="entry name" value="Alpha-L RNA-binding motif"/>
    <property type="match status" value="1"/>
</dbReference>
<dbReference type="Gene3D" id="3.30.70.580">
    <property type="entry name" value="Pseudouridine synthase I, catalytic domain, N-terminal subdomain"/>
    <property type="match status" value="1"/>
</dbReference>
<keyword evidence="4 6" id="KW-0413">Isomerase</keyword>
<evidence type="ECO:0000256" key="6">
    <source>
        <dbReference type="RuleBase" id="RU003887"/>
    </source>
</evidence>
<evidence type="ECO:0000256" key="5">
    <source>
        <dbReference type="PROSITE-ProRule" id="PRU00182"/>
    </source>
</evidence>
<dbReference type="Pfam" id="PF00849">
    <property type="entry name" value="PseudoU_synth_2"/>
    <property type="match status" value="1"/>
</dbReference>
<dbReference type="InterPro" id="IPR050343">
    <property type="entry name" value="RsuA_PseudoU_synthase"/>
</dbReference>
<dbReference type="GO" id="GO:0000455">
    <property type="term" value="P:enzyme-directed rRNA pseudouridine synthesis"/>
    <property type="evidence" value="ECO:0007669"/>
    <property type="project" value="UniProtKB-ARBA"/>
</dbReference>
<dbReference type="Gene3D" id="3.10.290.10">
    <property type="entry name" value="RNA-binding S4 domain"/>
    <property type="match status" value="1"/>
</dbReference>
<protein>
    <recommendedName>
        <fullName evidence="6">Pseudouridine synthase</fullName>
        <ecNumber evidence="6">5.4.99.-</ecNumber>
    </recommendedName>
</protein>
<evidence type="ECO:0000313" key="9">
    <source>
        <dbReference type="EMBL" id="GEA81879.1"/>
    </source>
</evidence>
<dbReference type="RefSeq" id="WP_141321281.1">
    <property type="nucleotide sequence ID" value="NZ_BJLP01000040.1"/>
</dbReference>